<dbReference type="RefSeq" id="WP_310792578.1">
    <property type="nucleotide sequence ID" value="NZ_CP134081.1"/>
</dbReference>
<organism evidence="2 3">
    <name type="scientific">Pseudomonas coleopterorum</name>
    <dbReference type="NCBI Taxonomy" id="1605838"/>
    <lineage>
        <taxon>Bacteria</taxon>
        <taxon>Pseudomonadati</taxon>
        <taxon>Pseudomonadota</taxon>
        <taxon>Gammaproteobacteria</taxon>
        <taxon>Pseudomonadales</taxon>
        <taxon>Pseudomonadaceae</taxon>
        <taxon>Pseudomonas</taxon>
    </lineage>
</organism>
<proteinExistence type="predicted"/>
<feature type="coiled-coil region" evidence="1">
    <location>
        <begin position="76"/>
        <end position="103"/>
    </location>
</feature>
<accession>A0AAJ6M113</accession>
<gene>
    <name evidence="2" type="ORF">RI108_05830</name>
</gene>
<sequence>MTDGGLLLLWAALRRILAGKPLIVGKNEPLSYDLVCLEAGFKRGYLKANRSQHDEIRARIRAEIERLPATAKKVTKTATRAAIQKKNEEIRQLKARYELVLSREILLIDYINQLEKRLEIRNKPRLAYSNPPTS</sequence>
<evidence type="ECO:0000313" key="2">
    <source>
        <dbReference type="EMBL" id="WNC10939.1"/>
    </source>
</evidence>
<protein>
    <submittedName>
        <fullName evidence="2">Uncharacterized protein</fullName>
    </submittedName>
</protein>
<evidence type="ECO:0000256" key="1">
    <source>
        <dbReference type="SAM" id="Coils"/>
    </source>
</evidence>
<dbReference type="AlphaFoldDB" id="A0AAJ6M113"/>
<reference evidence="2" key="1">
    <citation type="submission" date="2023-09" db="EMBL/GenBank/DDBJ databases">
        <title>First report of Pseudomonas coleopterorum DJ13 causing leaf spot on Rhododendron pulchrum Sweet in China.</title>
        <authorList>
            <person name="Zhang Y."/>
        </authorList>
    </citation>
    <scope>NUCLEOTIDE SEQUENCE</scope>
    <source>
        <strain evidence="2">DJ13</strain>
    </source>
</reference>
<dbReference type="EMBL" id="CP134081">
    <property type="protein sequence ID" value="WNC10939.1"/>
    <property type="molecule type" value="Genomic_DNA"/>
</dbReference>
<name>A0AAJ6M113_9PSED</name>
<keyword evidence="1" id="KW-0175">Coiled coil</keyword>
<dbReference type="Proteomes" id="UP001258207">
    <property type="component" value="Chromosome"/>
</dbReference>
<evidence type="ECO:0000313" key="3">
    <source>
        <dbReference type="Proteomes" id="UP001258207"/>
    </source>
</evidence>